<dbReference type="PATRIC" id="fig|1618985.3.peg.327"/>
<name>A0A0G0UER2_9BACT</name>
<evidence type="ECO:0000256" key="3">
    <source>
        <dbReference type="ARBA" id="ARBA00022695"/>
    </source>
</evidence>
<dbReference type="InterPro" id="IPR045867">
    <property type="entry name" value="DNA-dir_RpoC_beta_prime"/>
</dbReference>
<gene>
    <name evidence="7" type="primary">rpoC</name>
    <name evidence="10" type="ORF">UU35_C0003G0035</name>
</gene>
<protein>
    <recommendedName>
        <fullName evidence="7">DNA-directed RNA polymerase subunit beta'</fullName>
        <shortName evidence="7">RNAP subunit beta'</shortName>
        <ecNumber evidence="7">2.7.7.6</ecNumber>
    </recommendedName>
    <alternativeName>
        <fullName evidence="7">RNA polymerase subunit beta'</fullName>
    </alternativeName>
    <alternativeName>
        <fullName evidence="7">Transcriptase subunit beta'</fullName>
    </alternativeName>
</protein>
<dbReference type="InterPro" id="IPR044893">
    <property type="entry name" value="RNA_pol_Rpb1_clamp_domain"/>
</dbReference>
<dbReference type="SUPFAM" id="SSF64484">
    <property type="entry name" value="beta and beta-prime subunits of DNA dependent RNA-polymerase"/>
    <property type="match status" value="1"/>
</dbReference>
<keyword evidence="7" id="KW-0460">Magnesium</keyword>
<evidence type="ECO:0000313" key="10">
    <source>
        <dbReference type="EMBL" id="KKR87408.1"/>
    </source>
</evidence>
<proteinExistence type="inferred from homology"/>
<evidence type="ECO:0000256" key="8">
    <source>
        <dbReference type="RuleBase" id="RU004279"/>
    </source>
</evidence>
<evidence type="ECO:0000256" key="5">
    <source>
        <dbReference type="ARBA" id="ARBA00023163"/>
    </source>
</evidence>
<feature type="binding site" evidence="7">
    <location>
        <position position="530"/>
    </location>
    <ligand>
        <name>Mg(2+)</name>
        <dbReference type="ChEBI" id="CHEBI:18420"/>
    </ligand>
</feature>
<evidence type="ECO:0000313" key="11">
    <source>
        <dbReference type="Proteomes" id="UP000034616"/>
    </source>
</evidence>
<evidence type="ECO:0000256" key="4">
    <source>
        <dbReference type="ARBA" id="ARBA00022723"/>
    </source>
</evidence>
<dbReference type="GO" id="GO:0000287">
    <property type="term" value="F:magnesium ion binding"/>
    <property type="evidence" value="ECO:0007669"/>
    <property type="project" value="UniProtKB-UniRule"/>
</dbReference>
<comment type="subunit">
    <text evidence="7">The RNAP catalytic core consists of 2 alpha, 1 beta, 1 beta' and 1 omega subunit. When a sigma factor is associated with the core the holoenzyme is formed, which can initiate transcription.</text>
</comment>
<dbReference type="InterPro" id="IPR007081">
    <property type="entry name" value="RNA_pol_Rpb1_5"/>
</dbReference>
<feature type="binding site" evidence="7">
    <location>
        <position position="862"/>
    </location>
    <ligand>
        <name>Zn(2+)</name>
        <dbReference type="ChEBI" id="CHEBI:29105"/>
        <label>2</label>
    </ligand>
</feature>
<dbReference type="NCBIfam" id="TIGR02386">
    <property type="entry name" value="rpoC_TIGR"/>
    <property type="match status" value="1"/>
</dbReference>
<keyword evidence="5 7" id="KW-0804">Transcription</keyword>
<dbReference type="PANTHER" id="PTHR19376">
    <property type="entry name" value="DNA-DIRECTED RNA POLYMERASE"/>
    <property type="match status" value="1"/>
</dbReference>
<feature type="binding site" evidence="7">
    <location>
        <position position="532"/>
    </location>
    <ligand>
        <name>Mg(2+)</name>
        <dbReference type="ChEBI" id="CHEBI:18420"/>
    </ligand>
</feature>
<feature type="binding site" evidence="7">
    <location>
        <position position="66"/>
    </location>
    <ligand>
        <name>Zn(2+)</name>
        <dbReference type="ChEBI" id="CHEBI:29105"/>
        <label>1</label>
    </ligand>
</feature>
<dbReference type="Gene3D" id="1.10.1790.20">
    <property type="match status" value="2"/>
</dbReference>
<dbReference type="GO" id="GO:0000428">
    <property type="term" value="C:DNA-directed RNA polymerase complex"/>
    <property type="evidence" value="ECO:0007669"/>
    <property type="project" value="UniProtKB-KW"/>
</dbReference>
<evidence type="ECO:0000256" key="1">
    <source>
        <dbReference type="ARBA" id="ARBA00022478"/>
    </source>
</evidence>
<evidence type="ECO:0000256" key="7">
    <source>
        <dbReference type="HAMAP-Rule" id="MF_01322"/>
    </source>
</evidence>
<dbReference type="Proteomes" id="UP000034616">
    <property type="component" value="Unassembled WGS sequence"/>
</dbReference>
<dbReference type="InterPro" id="IPR007083">
    <property type="entry name" value="RNA_pol_Rpb1_4"/>
</dbReference>
<dbReference type="Pfam" id="PF04983">
    <property type="entry name" value="RNA_pol_Rpb1_3"/>
    <property type="match status" value="1"/>
</dbReference>
<accession>A0A0G0UER2</accession>
<keyword evidence="7" id="KW-0862">Zinc</keyword>
<dbReference type="GO" id="GO:0003677">
    <property type="term" value="F:DNA binding"/>
    <property type="evidence" value="ECO:0007669"/>
    <property type="project" value="UniProtKB-UniRule"/>
</dbReference>
<dbReference type="GO" id="GO:0008270">
    <property type="term" value="F:zinc ion binding"/>
    <property type="evidence" value="ECO:0007669"/>
    <property type="project" value="UniProtKB-UniRule"/>
</dbReference>
<feature type="binding site" evidence="7">
    <location>
        <position position="84"/>
    </location>
    <ligand>
        <name>Zn(2+)</name>
        <dbReference type="ChEBI" id="CHEBI:29105"/>
        <label>1</label>
    </ligand>
</feature>
<sequence>MFQKMDTLKTTDFDSIRLRLASPEDVRSWSYGEVSKPETINYRTQKPEKHGLFAEEIFGPSKDWECYCGKYKKIRYKGIVCDKCGVEVTHSIVRRERMGHIELAAPVTHIWFLRGLPSKIGTVLEMSVQALEKVIYFASYIITDVNEMAREQTIEQVKQEYKAKKKMIEGEYQRDIERLSQKFAGDEKKMKEEMEHLASIRDRKLEELEEDFVTVDRELKELKPLKVIAEATYHDWSLKYGHIFDADIGAGAVRSLLARLNLEATIKELETVLEKAVGAKRDRVMRRLKLLKALFKNDIRPEWMVLQVIPIIPPDLRPMVPLDGGRFATSDLNDLYRRVINRNNRLRRLRELNAPEVIARNEKRMLQEAVDSLFDNSARHSKTVIAATGKKRQLKSLADFLKGKQGRFRQNLLGKRIDYSGRSVIVVGPHLKMNQCGIPKTMALELFRPFVIAKLIQREYVHNIRSANRFIESDRPETWDILEEITKDAYVLLNRAPTLHRLGIQAFQPILIEGKALQVHPLVCDAYNADFDGDQMAVHVPLTEEAKHEAAELMLASRNLLKPAHGAPVATPSRDLVWTAYIMTSSLGEPDEKVMRVFASASDLLYAYETGNVGLREWVRVRGPLKDGEDSKELVTTTVGRILVNRTLPAEIKYMNQALGRKEFAAVIRLAIEWNGQERTAEVLDRIKDLCFNYATLLSYSWGMGNLPSLDAKHEVLEEGDHRIREVQDYFDQGLLTQAERHNSVVKIWNEVKDKVAEMARTALPKEGPVFTMIESGARGSWGQLTQTVGMKGLVANPAGEIIELPVKRSFKEGFDVLEFFISSHGVRKGLTDTALRTANAGYLTRRLVDVAQDVVVREVDCGDTEGVVLTKEESDEIGEALLIRILGRVALSDIKMPGTRKVLVKANDLITEKHIRALEAGDKELEEAHVRSVLTCQSRRGVCQQCYGYDLAYNHLVKLGTAVGIMAAQSIGEPGTQLTMRTFHTGGVAGKDITQGLPRVEELFEARNPKQKAVMSEVSGRVQIEQTGREVVQVGTGKQIMDTRSGQKIIRILYASMEEEATAVGKSSEFKVKEGDQVRAGDVLAIKTDGTKILADKAGVVKVEKGIVKTIFEAERAREYIIPPGYSLRVKDGDEVIAGQPLTDGNLDLQVLFKYKGQNAVQRYLSKEIQFVYASQGQKVNNKHVEVIIRQMFSRVRVEDPGDTDLLPSEVVEKATYLDENYQARTTGKREATCEQIFLGITRVSLSTESWLSSASFQETARVLINASVTGKVDRLAGLKENVIIGHLIPAGTGFMHACEDEEVLKSPIEEVVASAQENENG</sequence>
<dbReference type="Gene3D" id="1.10.150.390">
    <property type="match status" value="1"/>
</dbReference>
<comment type="cofactor">
    <cofactor evidence="7">
        <name>Zn(2+)</name>
        <dbReference type="ChEBI" id="CHEBI:29105"/>
    </cofactor>
    <text evidence="7">Binds 2 Zn(2+) ions per subunit.</text>
</comment>
<dbReference type="SMART" id="SM00663">
    <property type="entry name" value="RPOLA_N"/>
    <property type="match status" value="1"/>
</dbReference>
<comment type="cofactor">
    <cofactor evidence="7">
        <name>Mg(2+)</name>
        <dbReference type="ChEBI" id="CHEBI:18420"/>
    </cofactor>
    <text evidence="7">Binds 1 Mg(2+) ion per subunit.</text>
</comment>
<dbReference type="Pfam" id="PF05000">
    <property type="entry name" value="RNA_pol_Rpb1_4"/>
    <property type="match status" value="1"/>
</dbReference>
<feature type="binding site" evidence="7">
    <location>
        <position position="944"/>
    </location>
    <ligand>
        <name>Zn(2+)</name>
        <dbReference type="ChEBI" id="CHEBI:29105"/>
        <label>2</label>
    </ligand>
</feature>
<feature type="binding site" evidence="7">
    <location>
        <position position="81"/>
    </location>
    <ligand>
        <name>Zn(2+)</name>
        <dbReference type="ChEBI" id="CHEBI:29105"/>
        <label>1</label>
    </ligand>
</feature>
<dbReference type="Gene3D" id="1.10.132.30">
    <property type="match status" value="1"/>
</dbReference>
<dbReference type="EC" id="2.7.7.6" evidence="7"/>
<dbReference type="Gene3D" id="1.10.40.90">
    <property type="match status" value="1"/>
</dbReference>
<keyword evidence="4 7" id="KW-0479">Metal-binding</keyword>
<keyword evidence="3 7" id="KW-0548">Nucleotidyltransferase</keyword>
<dbReference type="CDD" id="cd01609">
    <property type="entry name" value="RNAP_beta'_N"/>
    <property type="match status" value="1"/>
</dbReference>
<dbReference type="InterPro" id="IPR042102">
    <property type="entry name" value="RNA_pol_Rpb1_3_sf"/>
</dbReference>
<feature type="domain" description="RNA polymerase N-terminal" evidence="9">
    <location>
        <begin position="302"/>
        <end position="584"/>
    </location>
</feature>
<feature type="binding site" evidence="7">
    <location>
        <position position="947"/>
    </location>
    <ligand>
        <name>Zn(2+)</name>
        <dbReference type="ChEBI" id="CHEBI:29105"/>
        <label>2</label>
    </ligand>
</feature>
<dbReference type="HAMAP" id="MF_01322">
    <property type="entry name" value="RNApol_bact_RpoC"/>
    <property type="match status" value="1"/>
</dbReference>
<dbReference type="InterPro" id="IPR007080">
    <property type="entry name" value="RNA_pol_Rpb1_1"/>
</dbReference>
<dbReference type="Gene3D" id="4.10.860.120">
    <property type="entry name" value="RNA polymerase II, clamp domain"/>
    <property type="match status" value="1"/>
</dbReference>
<keyword evidence="2 7" id="KW-0808">Transferase</keyword>
<evidence type="ECO:0000256" key="6">
    <source>
        <dbReference type="ARBA" id="ARBA00048552"/>
    </source>
</evidence>
<dbReference type="PANTHER" id="PTHR19376:SF54">
    <property type="entry name" value="DNA-DIRECTED RNA POLYMERASE SUBUNIT BETA"/>
    <property type="match status" value="1"/>
</dbReference>
<dbReference type="Gene3D" id="1.10.274.100">
    <property type="entry name" value="RNA polymerase Rpb1, domain 3"/>
    <property type="match status" value="2"/>
</dbReference>
<comment type="similarity">
    <text evidence="7 8">Belongs to the RNA polymerase beta' chain family.</text>
</comment>
<comment type="function">
    <text evidence="7 8">DNA-dependent RNA polymerase catalyzes the transcription of DNA into RNA using the four ribonucleoside triphosphates as substrates.</text>
</comment>
<organism evidence="10 11">
    <name type="scientific">Candidatus Uhrbacteria bacterium GW2011_GWC2_41_11</name>
    <dbReference type="NCBI Taxonomy" id="1618985"/>
    <lineage>
        <taxon>Bacteria</taxon>
        <taxon>Candidatus Uhriibacteriota</taxon>
    </lineage>
</organism>
<comment type="caution">
    <text evidence="10">The sequence shown here is derived from an EMBL/GenBank/DDBJ whole genome shotgun (WGS) entry which is preliminary data.</text>
</comment>
<feature type="binding site" evidence="7">
    <location>
        <position position="68"/>
    </location>
    <ligand>
        <name>Zn(2+)</name>
        <dbReference type="ChEBI" id="CHEBI:29105"/>
        <label>1</label>
    </ligand>
</feature>
<evidence type="ECO:0000256" key="2">
    <source>
        <dbReference type="ARBA" id="ARBA00022679"/>
    </source>
</evidence>
<dbReference type="Gene3D" id="2.40.50.100">
    <property type="match status" value="2"/>
</dbReference>
<dbReference type="InterPro" id="IPR000722">
    <property type="entry name" value="RNA_pol_asu"/>
</dbReference>
<dbReference type="Pfam" id="PF04998">
    <property type="entry name" value="RNA_pol_Rpb1_5"/>
    <property type="match status" value="1"/>
</dbReference>
<dbReference type="Gene3D" id="2.40.40.20">
    <property type="match status" value="1"/>
</dbReference>
<dbReference type="CDD" id="cd02655">
    <property type="entry name" value="RNAP_beta'_C"/>
    <property type="match status" value="1"/>
</dbReference>
<dbReference type="GO" id="GO:0006351">
    <property type="term" value="P:DNA-templated transcription"/>
    <property type="evidence" value="ECO:0007669"/>
    <property type="project" value="UniProtKB-UniRule"/>
</dbReference>
<dbReference type="Pfam" id="PF04997">
    <property type="entry name" value="RNA_pol_Rpb1_1"/>
    <property type="match status" value="1"/>
</dbReference>
<keyword evidence="1 7" id="KW-0240">DNA-directed RNA polymerase</keyword>
<dbReference type="InterPro" id="IPR007066">
    <property type="entry name" value="RNA_pol_Rpb1_3"/>
</dbReference>
<dbReference type="InterPro" id="IPR038120">
    <property type="entry name" value="Rpb1_funnel_sf"/>
</dbReference>
<feature type="binding site" evidence="7">
    <location>
        <position position="534"/>
    </location>
    <ligand>
        <name>Mg(2+)</name>
        <dbReference type="ChEBI" id="CHEBI:18420"/>
    </ligand>
</feature>
<dbReference type="Pfam" id="PF00623">
    <property type="entry name" value="RNA_pol_Rpb1_2"/>
    <property type="match status" value="1"/>
</dbReference>
<dbReference type="GO" id="GO:0003899">
    <property type="term" value="F:DNA-directed RNA polymerase activity"/>
    <property type="evidence" value="ECO:0007669"/>
    <property type="project" value="UniProtKB-UniRule"/>
</dbReference>
<comment type="catalytic activity">
    <reaction evidence="6 7 8">
        <text>RNA(n) + a ribonucleoside 5'-triphosphate = RNA(n+1) + diphosphate</text>
        <dbReference type="Rhea" id="RHEA:21248"/>
        <dbReference type="Rhea" id="RHEA-COMP:14527"/>
        <dbReference type="Rhea" id="RHEA-COMP:17342"/>
        <dbReference type="ChEBI" id="CHEBI:33019"/>
        <dbReference type="ChEBI" id="CHEBI:61557"/>
        <dbReference type="ChEBI" id="CHEBI:140395"/>
        <dbReference type="EC" id="2.7.7.6"/>
    </reaction>
</comment>
<dbReference type="InterPro" id="IPR006592">
    <property type="entry name" value="RNA_pol_N"/>
</dbReference>
<evidence type="ECO:0000259" key="9">
    <source>
        <dbReference type="SMART" id="SM00663"/>
    </source>
</evidence>
<feature type="binding site" evidence="7">
    <location>
        <position position="937"/>
    </location>
    <ligand>
        <name>Zn(2+)</name>
        <dbReference type="ChEBI" id="CHEBI:29105"/>
        <label>2</label>
    </ligand>
</feature>
<dbReference type="InterPro" id="IPR012754">
    <property type="entry name" value="DNA-dir_RpoC_beta_prime_bact"/>
</dbReference>
<dbReference type="EMBL" id="LCAH01000003">
    <property type="protein sequence ID" value="KKR87408.1"/>
    <property type="molecule type" value="Genomic_DNA"/>
</dbReference>
<reference evidence="10 11" key="1">
    <citation type="journal article" date="2015" name="Nature">
        <title>rRNA introns, odd ribosomes, and small enigmatic genomes across a large radiation of phyla.</title>
        <authorList>
            <person name="Brown C.T."/>
            <person name="Hug L.A."/>
            <person name="Thomas B.C."/>
            <person name="Sharon I."/>
            <person name="Castelle C.J."/>
            <person name="Singh A."/>
            <person name="Wilkins M.J."/>
            <person name="Williams K.H."/>
            <person name="Banfield J.F."/>
        </authorList>
    </citation>
    <scope>NUCLEOTIDE SEQUENCE [LARGE SCALE GENOMIC DNA]</scope>
</reference>